<dbReference type="EMBL" id="JACIJK010000015">
    <property type="protein sequence ID" value="MBB5716788.1"/>
    <property type="molecule type" value="Genomic_DNA"/>
</dbReference>
<protein>
    <submittedName>
        <fullName evidence="1">Uncharacterized protein</fullName>
    </submittedName>
</protein>
<dbReference type="Proteomes" id="UP000546200">
    <property type="component" value="Unassembled WGS sequence"/>
</dbReference>
<keyword evidence="2" id="KW-1185">Reference proteome</keyword>
<reference evidence="1 2" key="1">
    <citation type="submission" date="2020-08" db="EMBL/GenBank/DDBJ databases">
        <title>Genomic Encyclopedia of Type Strains, Phase IV (KMG-IV): sequencing the most valuable type-strain genomes for metagenomic binning, comparative biology and taxonomic classification.</title>
        <authorList>
            <person name="Goeker M."/>
        </authorList>
    </citation>
    <scope>NUCLEOTIDE SEQUENCE [LARGE SCALE GENOMIC DNA]</scope>
    <source>
        <strain evidence="1 2">DSM 100044</strain>
    </source>
</reference>
<dbReference type="PROSITE" id="PS51257">
    <property type="entry name" value="PROKAR_LIPOPROTEIN"/>
    <property type="match status" value="1"/>
</dbReference>
<evidence type="ECO:0000313" key="1">
    <source>
        <dbReference type="EMBL" id="MBB5716788.1"/>
    </source>
</evidence>
<dbReference type="RefSeq" id="WP_246348873.1">
    <property type="nucleotide sequence ID" value="NZ_JACIJK010000015.1"/>
</dbReference>
<evidence type="ECO:0000313" key="2">
    <source>
        <dbReference type="Proteomes" id="UP000546200"/>
    </source>
</evidence>
<gene>
    <name evidence="1" type="ORF">FHS94_003660</name>
</gene>
<dbReference type="AlphaFoldDB" id="A0A7W9BGU6"/>
<comment type="caution">
    <text evidence="1">The sequence shown here is derived from an EMBL/GenBank/DDBJ whole genome shotgun (WGS) entry which is preliminary data.</text>
</comment>
<name>A0A7W9BGU6_9SPHN</name>
<accession>A0A7W9BGU6</accession>
<sequence length="198" mass="22453">MEVWRGMPMMAALIAQASPSVQSCRYDRNELLALDRDAFDQDVTGGWRKLEDAGCELEAADLIRDWRKAHRAQDPVLYWHEGQLRADIGQIPAAIALFRRSYKAHQEDQGIGWNSYVDGTIAFLIQDRQAFTAAKGKLAALPRPAHFTMEGPDGKPMPVRWPLNMNVFEGLERCWGQPYKVAYACSTPLHRVTIPDQR</sequence>
<proteinExistence type="predicted"/>
<organism evidence="1 2">
    <name type="scientific">Sphingomonas aerophila</name>
    <dbReference type="NCBI Taxonomy" id="1344948"/>
    <lineage>
        <taxon>Bacteria</taxon>
        <taxon>Pseudomonadati</taxon>
        <taxon>Pseudomonadota</taxon>
        <taxon>Alphaproteobacteria</taxon>
        <taxon>Sphingomonadales</taxon>
        <taxon>Sphingomonadaceae</taxon>
        <taxon>Sphingomonas</taxon>
    </lineage>
</organism>